<evidence type="ECO:0000256" key="8">
    <source>
        <dbReference type="SAM" id="Phobius"/>
    </source>
</evidence>
<protein>
    <submittedName>
        <fullName evidence="9">AI-2E family transporter</fullName>
    </submittedName>
</protein>
<comment type="similarity">
    <text evidence="2">Belongs to the autoinducer-2 exporter (AI-2E) (TC 2.A.86) family.</text>
</comment>
<evidence type="ECO:0000256" key="6">
    <source>
        <dbReference type="ARBA" id="ARBA00022989"/>
    </source>
</evidence>
<keyword evidence="10" id="KW-1185">Reference proteome</keyword>
<accession>A0ABT6YBA1</accession>
<evidence type="ECO:0000313" key="9">
    <source>
        <dbReference type="EMBL" id="MDI9860849.1"/>
    </source>
</evidence>
<evidence type="ECO:0000256" key="3">
    <source>
        <dbReference type="ARBA" id="ARBA00022448"/>
    </source>
</evidence>
<evidence type="ECO:0000256" key="1">
    <source>
        <dbReference type="ARBA" id="ARBA00004651"/>
    </source>
</evidence>
<dbReference type="RefSeq" id="WP_283345433.1">
    <property type="nucleotide sequence ID" value="NZ_JASHIF010000014.1"/>
</dbReference>
<dbReference type="EMBL" id="JASHIF010000014">
    <property type="protein sequence ID" value="MDI9860849.1"/>
    <property type="molecule type" value="Genomic_DNA"/>
</dbReference>
<feature type="transmembrane region" description="Helical" evidence="8">
    <location>
        <begin position="302"/>
        <end position="333"/>
    </location>
</feature>
<dbReference type="Pfam" id="PF01594">
    <property type="entry name" value="AI-2E_transport"/>
    <property type="match status" value="1"/>
</dbReference>
<keyword evidence="7 8" id="KW-0472">Membrane</keyword>
<dbReference type="Proteomes" id="UP001236507">
    <property type="component" value="Unassembled WGS sequence"/>
</dbReference>
<feature type="transmembrane region" description="Helical" evidence="8">
    <location>
        <begin position="63"/>
        <end position="88"/>
    </location>
</feature>
<evidence type="ECO:0000256" key="7">
    <source>
        <dbReference type="ARBA" id="ARBA00023136"/>
    </source>
</evidence>
<feature type="transmembrane region" description="Helical" evidence="8">
    <location>
        <begin position="229"/>
        <end position="254"/>
    </location>
</feature>
<dbReference type="PANTHER" id="PTHR21716">
    <property type="entry name" value="TRANSMEMBRANE PROTEIN"/>
    <property type="match status" value="1"/>
</dbReference>
<feature type="transmembrane region" description="Helical" evidence="8">
    <location>
        <begin position="194"/>
        <end position="217"/>
    </location>
</feature>
<keyword evidence="5 8" id="KW-0812">Transmembrane</keyword>
<comment type="caution">
    <text evidence="9">The sequence shown here is derived from an EMBL/GenBank/DDBJ whole genome shotgun (WGS) entry which is preliminary data.</text>
</comment>
<organism evidence="9 10">
    <name type="scientific">Flectobacillus roseus</name>
    <dbReference type="NCBI Taxonomy" id="502259"/>
    <lineage>
        <taxon>Bacteria</taxon>
        <taxon>Pseudomonadati</taxon>
        <taxon>Bacteroidota</taxon>
        <taxon>Cytophagia</taxon>
        <taxon>Cytophagales</taxon>
        <taxon>Flectobacillaceae</taxon>
        <taxon>Flectobacillus</taxon>
    </lineage>
</organism>
<sequence>MLSDFKLPQSIKLLVGLLTVSIIVWWMYLLQEILILISFSVLFSMLLYPLCHRLEKWHFPRTLAIFVCLLVTLAIMAGGVSLIALQIADFSDTFPTFLKKGETFINELQSWASHNLHISRKKQVTELRNQSLTLLKNSGNIITNALGTTLNSLSSAMLIPIFVFFFLLYRDFFRRFFYLAFGRGNRKKIDLVCSRIYTVVQSYLLGLFTVILIVAALNTLGLWLLDIEYAIFFGTLAAFLLLIPYIGIMIGSILPMLMALITKDSPMYAVGVAGVFLFVQFLEGNFITPHIVGSKVSINPLAAMIALILGGQLWGISGLVLALPFIAILKVVFDNIDSLKHYGYLLGEAEIHHKGGGRILG</sequence>
<gene>
    <name evidence="9" type="ORF">QM524_16655</name>
</gene>
<keyword evidence="3" id="KW-0813">Transport</keyword>
<keyword evidence="4" id="KW-1003">Cell membrane</keyword>
<proteinExistence type="inferred from homology"/>
<feature type="transmembrane region" description="Helical" evidence="8">
    <location>
        <begin position="266"/>
        <end position="282"/>
    </location>
</feature>
<evidence type="ECO:0000256" key="2">
    <source>
        <dbReference type="ARBA" id="ARBA00009773"/>
    </source>
</evidence>
<feature type="transmembrane region" description="Helical" evidence="8">
    <location>
        <begin position="34"/>
        <end position="51"/>
    </location>
</feature>
<keyword evidence="6 8" id="KW-1133">Transmembrane helix</keyword>
<evidence type="ECO:0000256" key="5">
    <source>
        <dbReference type="ARBA" id="ARBA00022692"/>
    </source>
</evidence>
<dbReference type="PANTHER" id="PTHR21716:SF53">
    <property type="entry name" value="PERMEASE PERM-RELATED"/>
    <property type="match status" value="1"/>
</dbReference>
<feature type="transmembrane region" description="Helical" evidence="8">
    <location>
        <begin position="12"/>
        <end position="28"/>
    </location>
</feature>
<name>A0ABT6YBA1_9BACT</name>
<comment type="subcellular location">
    <subcellularLocation>
        <location evidence="1">Cell membrane</location>
        <topology evidence="1">Multi-pass membrane protein</topology>
    </subcellularLocation>
</comment>
<reference evidence="9 10" key="1">
    <citation type="submission" date="2023-05" db="EMBL/GenBank/DDBJ databases">
        <title>Novel species of genus Flectobacillus isolated from stream in China.</title>
        <authorList>
            <person name="Lu H."/>
        </authorList>
    </citation>
    <scope>NUCLEOTIDE SEQUENCE [LARGE SCALE GENOMIC DNA]</scope>
    <source>
        <strain evidence="9 10">KCTC 42575</strain>
    </source>
</reference>
<evidence type="ECO:0000313" key="10">
    <source>
        <dbReference type="Proteomes" id="UP001236507"/>
    </source>
</evidence>
<evidence type="ECO:0000256" key="4">
    <source>
        <dbReference type="ARBA" id="ARBA00022475"/>
    </source>
</evidence>
<feature type="transmembrane region" description="Helical" evidence="8">
    <location>
        <begin position="153"/>
        <end position="173"/>
    </location>
</feature>
<dbReference type="InterPro" id="IPR002549">
    <property type="entry name" value="AI-2E-like"/>
</dbReference>